<name>A0A1X7I6T0_9BACT</name>
<dbReference type="GO" id="GO:0007165">
    <property type="term" value="P:signal transduction"/>
    <property type="evidence" value="ECO:0007669"/>
    <property type="project" value="InterPro"/>
</dbReference>
<evidence type="ECO:0000313" key="2">
    <source>
        <dbReference type="Proteomes" id="UP000193804"/>
    </source>
</evidence>
<reference evidence="2" key="1">
    <citation type="submission" date="2017-04" db="EMBL/GenBank/DDBJ databases">
        <authorList>
            <person name="Varghese N."/>
            <person name="Submissions S."/>
        </authorList>
    </citation>
    <scope>NUCLEOTIDE SEQUENCE [LARGE SCALE GENOMIC DNA]</scope>
    <source>
        <strain evidence="2">DSM 4125</strain>
    </source>
</reference>
<evidence type="ECO:0000313" key="1">
    <source>
        <dbReference type="EMBL" id="SMG10295.1"/>
    </source>
</evidence>
<gene>
    <name evidence="1" type="ORF">SAMN05661096_00306</name>
</gene>
<dbReference type="RefSeq" id="WP_085515320.1">
    <property type="nucleotide sequence ID" value="NZ_FXAW01000001.1"/>
</dbReference>
<dbReference type="Gene3D" id="3.40.50.10140">
    <property type="entry name" value="Toll/interleukin-1 receptor homology (TIR) domain"/>
    <property type="match status" value="1"/>
</dbReference>
<proteinExistence type="predicted"/>
<accession>A0A1X7I6T0</accession>
<organism evidence="1 2">
    <name type="scientific">Marivirga sericea</name>
    <dbReference type="NCBI Taxonomy" id="1028"/>
    <lineage>
        <taxon>Bacteria</taxon>
        <taxon>Pseudomonadati</taxon>
        <taxon>Bacteroidota</taxon>
        <taxon>Cytophagia</taxon>
        <taxon>Cytophagales</taxon>
        <taxon>Marivirgaceae</taxon>
        <taxon>Marivirga</taxon>
    </lineage>
</organism>
<dbReference type="OrthoDB" id="583767at2"/>
<sequence>MSILSKKREINRLIKSFESEADQYHDIDFHIYTINQSQSTINRKFRRPNHGIMLWQYIGELGSDKALTEFTENLQDSDLKWGVRGAKLTKYGIIEGQGTIQFLKMAKRAGSLFSESETMKFKSRVFQEIQDDELRKNPKSKPTVATNDNPLAIWLNYLLYFISKNNPYRQYSTKIEPDLFTLSLLALEKMVEDETPNKSDKSSTKLTDINFKVAVSFPGEKRRYVSSVVDNLRAQLGKDKIFYDFDYQAQIARPNADVLLQDIYHKQSELIVVFLCQEYSQKDWCGLEWRGVRDLIKAKEDDKIMFVRFDNAEIDGAFSIDGYIDGNIFQPKEVASFIIERINIL</sequence>
<keyword evidence="2" id="KW-1185">Reference proteome</keyword>
<dbReference type="SUPFAM" id="SSF52200">
    <property type="entry name" value="Toll/Interleukin receptor TIR domain"/>
    <property type="match status" value="1"/>
</dbReference>
<dbReference type="AlphaFoldDB" id="A0A1X7I6T0"/>
<protein>
    <submittedName>
        <fullName evidence="1">TIR domain-containing protein</fullName>
    </submittedName>
</protein>
<dbReference type="Proteomes" id="UP000193804">
    <property type="component" value="Unassembled WGS sequence"/>
</dbReference>
<dbReference type="EMBL" id="FXAW01000001">
    <property type="protein sequence ID" value="SMG10295.1"/>
    <property type="molecule type" value="Genomic_DNA"/>
</dbReference>
<dbReference type="InterPro" id="IPR035897">
    <property type="entry name" value="Toll_tir_struct_dom_sf"/>
</dbReference>